<reference evidence="3 4" key="1">
    <citation type="submission" date="2020-03" db="EMBL/GenBank/DDBJ databases">
        <title>Whole genome shotgun sequence of Phytohabitans rumicis NBRC 108638.</title>
        <authorList>
            <person name="Komaki H."/>
            <person name="Tamura T."/>
        </authorList>
    </citation>
    <scope>NUCLEOTIDE SEQUENCE [LARGE SCALE GENOMIC DNA]</scope>
    <source>
        <strain evidence="3 4">NBRC 108638</strain>
    </source>
</reference>
<reference evidence="3 4" key="2">
    <citation type="submission" date="2020-03" db="EMBL/GenBank/DDBJ databases">
        <authorList>
            <person name="Ichikawa N."/>
            <person name="Kimura A."/>
            <person name="Kitahashi Y."/>
            <person name="Uohara A."/>
        </authorList>
    </citation>
    <scope>NUCLEOTIDE SEQUENCE [LARGE SCALE GENOMIC DNA]</scope>
    <source>
        <strain evidence="3 4">NBRC 108638</strain>
    </source>
</reference>
<dbReference type="AlphaFoldDB" id="A0A6V8KTK3"/>
<evidence type="ECO:0000256" key="1">
    <source>
        <dbReference type="SAM" id="MobiDB-lite"/>
    </source>
</evidence>
<dbReference type="GO" id="GO:0016787">
    <property type="term" value="F:hydrolase activity"/>
    <property type="evidence" value="ECO:0007669"/>
    <property type="project" value="UniProtKB-KW"/>
</dbReference>
<proteinExistence type="predicted"/>
<organism evidence="3 4">
    <name type="scientific">Phytohabitans rumicis</name>
    <dbReference type="NCBI Taxonomy" id="1076125"/>
    <lineage>
        <taxon>Bacteria</taxon>
        <taxon>Bacillati</taxon>
        <taxon>Actinomycetota</taxon>
        <taxon>Actinomycetes</taxon>
        <taxon>Micromonosporales</taxon>
        <taxon>Micromonosporaceae</taxon>
    </lineage>
</organism>
<dbReference type="InterPro" id="IPR000073">
    <property type="entry name" value="AB_hydrolase_1"/>
</dbReference>
<dbReference type="SUPFAM" id="SSF53474">
    <property type="entry name" value="alpha/beta-Hydrolases"/>
    <property type="match status" value="1"/>
</dbReference>
<evidence type="ECO:0000313" key="3">
    <source>
        <dbReference type="EMBL" id="GFJ88443.1"/>
    </source>
</evidence>
<gene>
    <name evidence="3" type="ORF">Prum_020850</name>
</gene>
<feature type="domain" description="AB hydrolase-1" evidence="2">
    <location>
        <begin position="58"/>
        <end position="161"/>
    </location>
</feature>
<protein>
    <submittedName>
        <fullName evidence="3">Alpha/beta hydrolase</fullName>
    </submittedName>
</protein>
<name>A0A6V8KTK3_9ACTN</name>
<dbReference type="InterPro" id="IPR050266">
    <property type="entry name" value="AB_hydrolase_sf"/>
</dbReference>
<accession>A0A6V8KTK3</accession>
<dbReference type="Proteomes" id="UP000482960">
    <property type="component" value="Unassembled WGS sequence"/>
</dbReference>
<dbReference type="EMBL" id="BLPG01000001">
    <property type="protein sequence ID" value="GFJ88443.1"/>
    <property type="molecule type" value="Genomic_DNA"/>
</dbReference>
<keyword evidence="4" id="KW-1185">Reference proteome</keyword>
<sequence>MSFGRPVRLSRRTSLNERTRETNTMTGTDWTTDAQGTGQYAEVNGLNMYYETYGSGRPLILLHGGLGSNEMFGPVIPALTEGRQVIAPDLQGHGRTADIDRPIDIRLMADDIAALIDHLGLEKPDVVGYSLGGGTALMTAAKYPEKVGRLVAASIYLRPDAVDPALRAMQGQVNAAAAEFMKDTPMYQLYQRVAPRPEDFGRLLDKLGAVMAEDYDYTEDVRGLQVPTLIIGADADQAPPSHYAEIFKLLDGGLRDGGWMNEGRPKGGHALAILPGVTHYNIFSSPLLAATILTFLTQES</sequence>
<feature type="compositionally biased region" description="Low complexity" evidence="1">
    <location>
        <begin position="22"/>
        <end position="32"/>
    </location>
</feature>
<comment type="caution">
    <text evidence="3">The sequence shown here is derived from an EMBL/GenBank/DDBJ whole genome shotgun (WGS) entry which is preliminary data.</text>
</comment>
<dbReference type="Gene3D" id="3.40.50.1820">
    <property type="entry name" value="alpha/beta hydrolase"/>
    <property type="match status" value="1"/>
</dbReference>
<keyword evidence="3" id="KW-0378">Hydrolase</keyword>
<evidence type="ECO:0000313" key="4">
    <source>
        <dbReference type="Proteomes" id="UP000482960"/>
    </source>
</evidence>
<dbReference type="Pfam" id="PF00561">
    <property type="entry name" value="Abhydrolase_1"/>
    <property type="match status" value="1"/>
</dbReference>
<evidence type="ECO:0000259" key="2">
    <source>
        <dbReference type="Pfam" id="PF00561"/>
    </source>
</evidence>
<dbReference type="PRINTS" id="PR00111">
    <property type="entry name" value="ABHYDROLASE"/>
</dbReference>
<dbReference type="InterPro" id="IPR029058">
    <property type="entry name" value="AB_hydrolase_fold"/>
</dbReference>
<feature type="region of interest" description="Disordered" evidence="1">
    <location>
        <begin position="1"/>
        <end position="35"/>
    </location>
</feature>
<dbReference type="PANTHER" id="PTHR43798">
    <property type="entry name" value="MONOACYLGLYCEROL LIPASE"/>
    <property type="match status" value="1"/>
</dbReference>